<dbReference type="Gene3D" id="3.40.50.1000">
    <property type="entry name" value="HAD superfamily/HAD-like"/>
    <property type="match status" value="1"/>
</dbReference>
<evidence type="ECO:0000313" key="2">
    <source>
        <dbReference type="Proteomes" id="UP000186705"/>
    </source>
</evidence>
<dbReference type="NCBIfam" id="TIGR00099">
    <property type="entry name" value="Cof-subfamily"/>
    <property type="match status" value="1"/>
</dbReference>
<accession>A0A1U7NNX9</accession>
<dbReference type="GeneID" id="78275087"/>
<dbReference type="EMBL" id="MPKA01000055">
    <property type="protein sequence ID" value="OLU47047.1"/>
    <property type="molecule type" value="Genomic_DNA"/>
</dbReference>
<comment type="caution">
    <text evidence="1">The sequence shown here is derived from an EMBL/GenBank/DDBJ whole genome shotgun (WGS) entry which is preliminary data.</text>
</comment>
<dbReference type="NCBIfam" id="TIGR01484">
    <property type="entry name" value="HAD-SF-IIB"/>
    <property type="match status" value="1"/>
</dbReference>
<dbReference type="InterPro" id="IPR036412">
    <property type="entry name" value="HAD-like_sf"/>
</dbReference>
<dbReference type="InterPro" id="IPR006379">
    <property type="entry name" value="HAD-SF_hydro_IIB"/>
</dbReference>
<dbReference type="STRING" id="1862672.BO225_03880"/>
<evidence type="ECO:0000313" key="1">
    <source>
        <dbReference type="EMBL" id="OLU47047.1"/>
    </source>
</evidence>
<dbReference type="GO" id="GO:0016791">
    <property type="term" value="F:phosphatase activity"/>
    <property type="evidence" value="ECO:0007669"/>
    <property type="project" value="TreeGrafter"/>
</dbReference>
<sequence>MVKAIIMDMDGTLLDANNTILPETKQKLLDLQKQGVRLILASGRSYTRLLPYAKELQMDQYGGMLIEVDGIAWYDLQNNERHVLRRMTPEEIRSIMQHLMNLDCESMACFDDGLYDYIPASLMELKKKLRKEQKLPADFPWTAGPWGWLADLRDGYPNITYIDDAMQIKKNINKLQIMQEEEALKKIYAELKHEYGNCFEIFRTCPRQLEVLPKGYNKGKTLQYLMKLNGWNKDEVLAFGDGENDVSMFEVVTNSFAMKNARKFIQEQAANITPATNNENGIAKALEQYMRQAR</sequence>
<dbReference type="PROSITE" id="PS01229">
    <property type="entry name" value="COF_2"/>
    <property type="match status" value="1"/>
</dbReference>
<gene>
    <name evidence="1" type="ORF">BO225_03880</name>
</gene>
<dbReference type="Gene3D" id="3.30.1240.10">
    <property type="match status" value="1"/>
</dbReference>
<dbReference type="SFLD" id="SFLDG01140">
    <property type="entry name" value="C2.B:_Phosphomannomutase_and_P"/>
    <property type="match status" value="1"/>
</dbReference>
<dbReference type="SUPFAM" id="SSF56784">
    <property type="entry name" value="HAD-like"/>
    <property type="match status" value="1"/>
</dbReference>
<dbReference type="Pfam" id="PF08282">
    <property type="entry name" value="Hydrolase_3"/>
    <property type="match status" value="1"/>
</dbReference>
<dbReference type="PANTHER" id="PTHR10000:SF8">
    <property type="entry name" value="HAD SUPERFAMILY HYDROLASE-LIKE, TYPE 3"/>
    <property type="match status" value="1"/>
</dbReference>
<dbReference type="GO" id="GO:0005829">
    <property type="term" value="C:cytosol"/>
    <property type="evidence" value="ECO:0007669"/>
    <property type="project" value="TreeGrafter"/>
</dbReference>
<organism evidence="1 2">
    <name type="scientific">Dubosiella newyorkensis</name>
    <dbReference type="NCBI Taxonomy" id="1862672"/>
    <lineage>
        <taxon>Bacteria</taxon>
        <taxon>Bacillati</taxon>
        <taxon>Bacillota</taxon>
        <taxon>Erysipelotrichia</taxon>
        <taxon>Erysipelotrichales</taxon>
        <taxon>Erysipelotrichaceae</taxon>
        <taxon>Dubosiella</taxon>
    </lineage>
</organism>
<dbReference type="Proteomes" id="UP000186705">
    <property type="component" value="Unassembled WGS sequence"/>
</dbReference>
<name>A0A1U7NNX9_9FIRM</name>
<dbReference type="InterPro" id="IPR000150">
    <property type="entry name" value="Cof"/>
</dbReference>
<keyword evidence="1" id="KW-0378">Hydrolase</keyword>
<dbReference type="AlphaFoldDB" id="A0A1U7NNX9"/>
<dbReference type="GO" id="GO:0000287">
    <property type="term" value="F:magnesium ion binding"/>
    <property type="evidence" value="ECO:0007669"/>
    <property type="project" value="TreeGrafter"/>
</dbReference>
<dbReference type="SFLD" id="SFLDS00003">
    <property type="entry name" value="Haloacid_Dehalogenase"/>
    <property type="match status" value="1"/>
</dbReference>
<protein>
    <submittedName>
        <fullName evidence="1">HAD family hydrolase</fullName>
    </submittedName>
</protein>
<proteinExistence type="predicted"/>
<keyword evidence="2" id="KW-1185">Reference proteome</keyword>
<dbReference type="RefSeq" id="WP_076340971.1">
    <property type="nucleotide sequence ID" value="NZ_CAMNTW010000060.1"/>
</dbReference>
<reference evidence="1 2" key="1">
    <citation type="submission" date="2016-11" db="EMBL/GenBank/DDBJ databases">
        <title>Description of two novel members of the family Erysipelotrichaceae: Ileibacterium lipovorans gen. nov., sp. nov. and Dubosiella newyorkensis, gen. nov., sp. nov.</title>
        <authorList>
            <person name="Cox L.M."/>
            <person name="Sohn J."/>
            <person name="Tyrrell K.L."/>
            <person name="Citron D.M."/>
            <person name="Lawson P.A."/>
            <person name="Patel N.B."/>
            <person name="Iizumi T."/>
            <person name="Perez-Perez G.I."/>
            <person name="Goldstein E.J."/>
            <person name="Blaser M.J."/>
        </authorList>
    </citation>
    <scope>NUCLEOTIDE SEQUENCE [LARGE SCALE GENOMIC DNA]</scope>
    <source>
        <strain evidence="1 2">NYU-BL-A4</strain>
    </source>
</reference>
<dbReference type="OrthoDB" id="9781413at2"/>
<dbReference type="PANTHER" id="PTHR10000">
    <property type="entry name" value="PHOSPHOSERINE PHOSPHATASE"/>
    <property type="match status" value="1"/>
</dbReference>
<dbReference type="InterPro" id="IPR023214">
    <property type="entry name" value="HAD_sf"/>
</dbReference>